<gene>
    <name evidence="1" type="ORF">TNCT_578641</name>
</gene>
<dbReference type="Proteomes" id="UP000887116">
    <property type="component" value="Unassembled WGS sequence"/>
</dbReference>
<dbReference type="EMBL" id="BMAO01039432">
    <property type="protein sequence ID" value="GFR31379.1"/>
    <property type="molecule type" value="Genomic_DNA"/>
</dbReference>
<accession>A0A8X6HWX9</accession>
<protein>
    <submittedName>
        <fullName evidence="1">Uncharacterized protein</fullName>
    </submittedName>
</protein>
<sequence>MTLGEKNINEKLLKKNLKMIYLCFPAIFITSENHEDRLRTIFFGRGEEGCQRYEKRIDWTNRFSGFEATYTHQDIIRTSVGDTHYLHARS</sequence>
<comment type="caution">
    <text evidence="1">The sequence shown here is derived from an EMBL/GenBank/DDBJ whole genome shotgun (WGS) entry which is preliminary data.</text>
</comment>
<proteinExistence type="predicted"/>
<dbReference type="AlphaFoldDB" id="A0A8X6HWX9"/>
<name>A0A8X6HWX9_TRICU</name>
<organism evidence="1 2">
    <name type="scientific">Trichonephila clavata</name>
    <name type="common">Joro spider</name>
    <name type="synonym">Nephila clavata</name>
    <dbReference type="NCBI Taxonomy" id="2740835"/>
    <lineage>
        <taxon>Eukaryota</taxon>
        <taxon>Metazoa</taxon>
        <taxon>Ecdysozoa</taxon>
        <taxon>Arthropoda</taxon>
        <taxon>Chelicerata</taxon>
        <taxon>Arachnida</taxon>
        <taxon>Araneae</taxon>
        <taxon>Araneomorphae</taxon>
        <taxon>Entelegynae</taxon>
        <taxon>Araneoidea</taxon>
        <taxon>Nephilidae</taxon>
        <taxon>Trichonephila</taxon>
    </lineage>
</organism>
<reference evidence="1" key="1">
    <citation type="submission" date="2020-07" db="EMBL/GenBank/DDBJ databases">
        <title>Multicomponent nature underlies the extraordinary mechanical properties of spider dragline silk.</title>
        <authorList>
            <person name="Kono N."/>
            <person name="Nakamura H."/>
            <person name="Mori M."/>
            <person name="Yoshida Y."/>
            <person name="Ohtoshi R."/>
            <person name="Malay A.D."/>
            <person name="Moran D.A.P."/>
            <person name="Tomita M."/>
            <person name="Numata K."/>
            <person name="Arakawa K."/>
        </authorList>
    </citation>
    <scope>NUCLEOTIDE SEQUENCE</scope>
</reference>
<evidence type="ECO:0000313" key="1">
    <source>
        <dbReference type="EMBL" id="GFR31379.1"/>
    </source>
</evidence>
<evidence type="ECO:0000313" key="2">
    <source>
        <dbReference type="Proteomes" id="UP000887116"/>
    </source>
</evidence>
<keyword evidence="2" id="KW-1185">Reference proteome</keyword>